<dbReference type="SUPFAM" id="SSF53383">
    <property type="entry name" value="PLP-dependent transferases"/>
    <property type="match status" value="1"/>
</dbReference>
<organism evidence="7 8">
    <name type="scientific">Trichoplax adhaerens</name>
    <name type="common">Trichoplax reptans</name>
    <dbReference type="NCBI Taxonomy" id="10228"/>
    <lineage>
        <taxon>Eukaryota</taxon>
        <taxon>Metazoa</taxon>
        <taxon>Placozoa</taxon>
        <taxon>Uniplacotomia</taxon>
        <taxon>Trichoplacea</taxon>
        <taxon>Trichoplacidae</taxon>
        <taxon>Trichoplax</taxon>
    </lineage>
</organism>
<dbReference type="GO" id="GO:0019805">
    <property type="term" value="P:quinolinate biosynthetic process"/>
    <property type="evidence" value="ECO:0007669"/>
    <property type="project" value="UniProtKB-UniRule"/>
</dbReference>
<feature type="binding site" evidence="4">
    <location>
        <position position="263"/>
    </location>
    <ligand>
        <name>pyridoxal 5'-phosphate</name>
        <dbReference type="ChEBI" id="CHEBI:597326"/>
    </ligand>
</feature>
<dbReference type="InterPro" id="IPR015422">
    <property type="entry name" value="PyrdxlP-dep_Trfase_small"/>
</dbReference>
<dbReference type="OMA" id="LPGWNSH"/>
<dbReference type="GO" id="GO:0097053">
    <property type="term" value="P:L-kynurenine catabolic process"/>
    <property type="evidence" value="ECO:0007669"/>
    <property type="project" value="UniProtKB-UniRule"/>
</dbReference>
<dbReference type="UniPathway" id="UPA00334">
    <property type="reaction ID" value="UER00455"/>
</dbReference>
<dbReference type="PIRSF" id="PIRSF038800">
    <property type="entry name" value="KYNU"/>
    <property type="match status" value="1"/>
</dbReference>
<feature type="binding site" evidence="4">
    <location>
        <begin position="153"/>
        <end position="156"/>
    </location>
    <ligand>
        <name>pyridoxal 5'-phosphate</name>
        <dbReference type="ChEBI" id="CHEBI:597326"/>
    </ligand>
</feature>
<dbReference type="InterPro" id="IPR015424">
    <property type="entry name" value="PyrdxlP-dep_Trfase"/>
</dbReference>
<reference evidence="7 8" key="1">
    <citation type="journal article" date="2008" name="Nature">
        <title>The Trichoplax genome and the nature of placozoans.</title>
        <authorList>
            <person name="Srivastava M."/>
            <person name="Begovic E."/>
            <person name="Chapman J."/>
            <person name="Putnam N.H."/>
            <person name="Hellsten U."/>
            <person name="Kawashima T."/>
            <person name="Kuo A."/>
            <person name="Mitros T."/>
            <person name="Salamov A."/>
            <person name="Carpenter M.L."/>
            <person name="Signorovitch A.Y."/>
            <person name="Moreno M.A."/>
            <person name="Kamm K."/>
            <person name="Grimwood J."/>
            <person name="Schmutz J."/>
            <person name="Shapiro H."/>
            <person name="Grigoriev I.V."/>
            <person name="Buss L.W."/>
            <person name="Schierwater B."/>
            <person name="Dellaporta S.L."/>
            <person name="Rokhsar D.S."/>
        </authorList>
    </citation>
    <scope>NUCLEOTIDE SEQUENCE [LARGE SCALE GENOMIC DNA]</scope>
    <source>
        <strain evidence="7 8">Grell-BS-1999</strain>
    </source>
</reference>
<comment type="subcellular location">
    <subcellularLocation>
        <location evidence="4 5">Cytoplasm</location>
    </subcellularLocation>
</comment>
<dbReference type="RefSeq" id="XP_002114057.1">
    <property type="nucleotide sequence ID" value="XM_002114021.1"/>
</dbReference>
<dbReference type="NCBIfam" id="TIGR01814">
    <property type="entry name" value="kynureninase"/>
    <property type="match status" value="1"/>
</dbReference>
<sequence>MDEAASHGYDIASCEFAQYLDSQDKFKEFRELFYIPRKKTLPLIDLSLVDGESESIYLLGNSLGLQPKQTRQRLIEHLDKWAEMGIEGQFHGNDRWVDFQDTMTKDLLCPIVGAKPIEICVMNAVTVNIHLLMISFYQPTAERCKILIEDGAFPSDHYAVQSQIRMRGYDPDDAMIIVKARDGETTIRTEDVIAKINEFGDSIAMILLPGVQFYTCQLFDIKEITKAAHDKGCNIGWDLCHAAGAVELKLHEWDVDFAVWCSYKYLNSGPGSVSACFVHEKHAHRKDFNRLEGWFGHRLETRFDMSNVMESIPGASGFQISNTPVAEVVKLVSSLDIYSRVSLPKLFEKARKGVIYMEALYRHYFMNNATSTDCKKVETVADIISPTDPFGRGNHLAFKFSGGVDYVCDGLAKRGIVVDVRRNEVIRASFAPLYNSFQDVYTFITTLHDLFTQGKKS</sequence>
<feature type="modified residue" description="N6-(pyridoxal phosphate)lysine" evidence="4">
    <location>
        <position position="264"/>
    </location>
</feature>
<evidence type="ECO:0000313" key="8">
    <source>
        <dbReference type="Proteomes" id="UP000009022"/>
    </source>
</evidence>
<dbReference type="CTD" id="6755270"/>
<comment type="caution">
    <text evidence="4">Lacks conserved residue(s) required for the propagation of feature annotation.</text>
</comment>
<keyword evidence="3 4" id="KW-0663">Pyridoxal phosphate</keyword>
<dbReference type="Gene3D" id="3.90.1150.10">
    <property type="entry name" value="Aspartate Aminotransferase, domain 1"/>
    <property type="match status" value="1"/>
</dbReference>
<feature type="binding site" evidence="4">
    <location>
        <position position="322"/>
    </location>
    <ligand>
        <name>pyridoxal 5'-phosphate</name>
        <dbReference type="ChEBI" id="CHEBI:597326"/>
    </ligand>
</feature>
<dbReference type="InterPro" id="IPR000192">
    <property type="entry name" value="Aminotrans_V_dom"/>
</dbReference>
<dbReference type="AlphaFoldDB" id="B3S0Z2"/>
<feature type="binding site" evidence="4">
    <location>
        <position position="126"/>
    </location>
    <ligand>
        <name>pyridoxal 5'-phosphate</name>
        <dbReference type="ChEBI" id="CHEBI:597326"/>
    </ligand>
</feature>
<comment type="cofactor">
    <cofactor evidence="4 5">
        <name>pyridoxal 5'-phosphate</name>
        <dbReference type="ChEBI" id="CHEBI:597326"/>
    </cofactor>
</comment>
<comment type="subunit">
    <text evidence="4 5">Homodimer.</text>
</comment>
<dbReference type="InterPro" id="IPR015421">
    <property type="entry name" value="PyrdxlP-dep_Trfase_major"/>
</dbReference>
<proteinExistence type="inferred from homology"/>
<dbReference type="KEGG" id="tad:TRIADDRAFT_28018"/>
<dbReference type="InterPro" id="IPR010111">
    <property type="entry name" value="Kynureninase"/>
</dbReference>
<dbReference type="PhylomeDB" id="B3S0Z2"/>
<dbReference type="GO" id="GO:0030170">
    <property type="term" value="F:pyridoxal phosphate binding"/>
    <property type="evidence" value="ECO:0007669"/>
    <property type="project" value="UniProtKB-UniRule"/>
</dbReference>
<protein>
    <recommendedName>
        <fullName evidence="4 5">Kynureninase</fullName>
        <ecNumber evidence="4 5">3.7.1.3</ecNumber>
    </recommendedName>
    <alternativeName>
        <fullName evidence="4">L-kynurenine hydrolase</fullName>
    </alternativeName>
</protein>
<evidence type="ECO:0000259" key="6">
    <source>
        <dbReference type="Pfam" id="PF00266"/>
    </source>
</evidence>
<dbReference type="GO" id="GO:0043420">
    <property type="term" value="P:anthranilate metabolic process"/>
    <property type="evidence" value="ECO:0000318"/>
    <property type="project" value="GO_Central"/>
</dbReference>
<comment type="pathway">
    <text evidence="4 5">Cofactor biosynthesis; NAD(+) biosynthesis; quinolinate from L-kynurenine: step 2/3.</text>
</comment>
<name>B3S0Z2_TRIAD</name>
<dbReference type="GO" id="GO:0034354">
    <property type="term" value="P:'de novo' NAD+ biosynthetic process from L-tryptophan"/>
    <property type="evidence" value="ECO:0007669"/>
    <property type="project" value="UniProtKB-UniRule"/>
</dbReference>
<dbReference type="GO" id="GO:0030429">
    <property type="term" value="F:kynureninase activity"/>
    <property type="evidence" value="ECO:0000318"/>
    <property type="project" value="GO_Central"/>
</dbReference>
<gene>
    <name evidence="4" type="primary">KYNU</name>
    <name evidence="7" type="ORF">TRIADDRAFT_28018</name>
</gene>
<dbReference type="UniPathway" id="UPA00253">
    <property type="reaction ID" value="UER00329"/>
</dbReference>
<feature type="binding site" evidence="4">
    <location>
        <position position="238"/>
    </location>
    <ligand>
        <name>pyridoxal 5'-phosphate</name>
        <dbReference type="ChEBI" id="CHEBI:597326"/>
    </ligand>
</feature>
<accession>B3S0Z2</accession>
<dbReference type="FunFam" id="3.40.640.10:FF:000031">
    <property type="entry name" value="Kynureninase"/>
    <property type="match status" value="1"/>
</dbReference>
<dbReference type="GO" id="GO:0019441">
    <property type="term" value="P:L-tryptophan catabolic process to kynurenine"/>
    <property type="evidence" value="ECO:0000318"/>
    <property type="project" value="GO_Central"/>
</dbReference>
<dbReference type="Proteomes" id="UP000009022">
    <property type="component" value="Unassembled WGS sequence"/>
</dbReference>
<dbReference type="Pfam" id="PF00266">
    <property type="entry name" value="Aminotran_5"/>
    <property type="match status" value="1"/>
</dbReference>
<feature type="binding site" evidence="4">
    <location>
        <position position="241"/>
    </location>
    <ligand>
        <name>pyridoxal 5'-phosphate</name>
        <dbReference type="ChEBI" id="CHEBI:597326"/>
    </ligand>
</feature>
<dbReference type="InParanoid" id="B3S0Z2"/>
<comment type="catalytic activity">
    <reaction evidence="4 5">
        <text>L-kynurenine + H2O = anthranilate + L-alanine + H(+)</text>
        <dbReference type="Rhea" id="RHEA:16813"/>
        <dbReference type="ChEBI" id="CHEBI:15377"/>
        <dbReference type="ChEBI" id="CHEBI:15378"/>
        <dbReference type="ChEBI" id="CHEBI:16567"/>
        <dbReference type="ChEBI" id="CHEBI:57959"/>
        <dbReference type="ChEBI" id="CHEBI:57972"/>
        <dbReference type="EC" id="3.7.1.3"/>
    </reaction>
</comment>
<evidence type="ECO:0000256" key="1">
    <source>
        <dbReference type="ARBA" id="ARBA00022642"/>
    </source>
</evidence>
<dbReference type="PANTHER" id="PTHR14084:SF0">
    <property type="entry name" value="KYNURENINASE"/>
    <property type="match status" value="1"/>
</dbReference>
<evidence type="ECO:0000256" key="3">
    <source>
        <dbReference type="ARBA" id="ARBA00022898"/>
    </source>
</evidence>
<comment type="similarity">
    <text evidence="4 5">Belongs to the kynureninase family.</text>
</comment>
<comment type="pathway">
    <text evidence="4 5">Amino-acid degradation; L-kynurenine degradation; L-alanine and anthranilate from L-kynurenine: step 1/1.</text>
</comment>
<dbReference type="EC" id="3.7.1.3" evidence="4 5"/>
<evidence type="ECO:0000256" key="2">
    <source>
        <dbReference type="ARBA" id="ARBA00022801"/>
    </source>
</evidence>
<feature type="binding site" evidence="4">
    <location>
        <position position="294"/>
    </location>
    <ligand>
        <name>pyridoxal 5'-phosphate</name>
        <dbReference type="ChEBI" id="CHEBI:597326"/>
    </ligand>
</feature>
<dbReference type="STRING" id="10228.B3S0Z2"/>
<evidence type="ECO:0000256" key="5">
    <source>
        <dbReference type="PIRNR" id="PIRNR038800"/>
    </source>
</evidence>
<dbReference type="EMBL" id="DS985247">
    <property type="protein sequence ID" value="EDV23147.1"/>
    <property type="molecule type" value="Genomic_DNA"/>
</dbReference>
<evidence type="ECO:0000256" key="4">
    <source>
        <dbReference type="HAMAP-Rule" id="MF_03017"/>
    </source>
</evidence>
<keyword evidence="2 4" id="KW-0378">Hydrolase</keyword>
<keyword evidence="8" id="KW-1185">Reference proteome</keyword>
<dbReference type="eggNOG" id="KOG3846">
    <property type="taxonomic scope" value="Eukaryota"/>
</dbReference>
<dbReference type="HAMAP" id="MF_01970">
    <property type="entry name" value="Kynureninase"/>
    <property type="match status" value="1"/>
</dbReference>
<evidence type="ECO:0000313" key="7">
    <source>
        <dbReference type="EMBL" id="EDV23147.1"/>
    </source>
</evidence>
<dbReference type="Gene3D" id="3.40.640.10">
    <property type="entry name" value="Type I PLP-dependent aspartate aminotransferase-like (Major domain)"/>
    <property type="match status" value="1"/>
</dbReference>
<feature type="domain" description="Aminotransferase class V" evidence="6">
    <location>
        <begin position="57"/>
        <end position="281"/>
    </location>
</feature>
<keyword evidence="1 4" id="KW-0662">Pyridine nucleotide biosynthesis</keyword>
<keyword evidence="4 5" id="KW-0963">Cytoplasm</keyword>
<dbReference type="PANTHER" id="PTHR14084">
    <property type="entry name" value="KYNURENINASE"/>
    <property type="match status" value="1"/>
</dbReference>
<dbReference type="GeneID" id="6755270"/>
<dbReference type="OrthoDB" id="5978656at2759"/>
<comment type="catalytic activity">
    <reaction evidence="5">
        <text>3-hydroxy-L-kynurenine + H2O = 3-hydroxyanthranilate + L-alanine + H(+)</text>
        <dbReference type="Rhea" id="RHEA:25143"/>
        <dbReference type="ChEBI" id="CHEBI:15377"/>
        <dbReference type="ChEBI" id="CHEBI:15378"/>
        <dbReference type="ChEBI" id="CHEBI:36559"/>
        <dbReference type="ChEBI" id="CHEBI:57972"/>
        <dbReference type="ChEBI" id="CHEBI:58125"/>
        <dbReference type="EC" id="3.7.1.3"/>
    </reaction>
</comment>
<dbReference type="HOGENOM" id="CLU_003433_4_0_1"/>
<dbReference type="FunCoup" id="B3S0Z2">
    <property type="interactions" value="155"/>
</dbReference>
<dbReference type="Pfam" id="PF22580">
    <property type="entry name" value="KYNU_C"/>
    <property type="match status" value="1"/>
</dbReference>
<dbReference type="GO" id="GO:0005737">
    <property type="term" value="C:cytoplasm"/>
    <property type="evidence" value="ECO:0000318"/>
    <property type="project" value="GO_Central"/>
</dbReference>
<comment type="function">
    <text evidence="4 5">Catalyzes the cleavage of L-kynurenine (L-Kyn) and L-3-hydroxykynurenine (L-3OHKyn) into anthranilic acid (AA) and 3-hydroxyanthranilic acid (3-OHAA), respectively.</text>
</comment>